<keyword evidence="5" id="KW-1185">Reference proteome</keyword>
<feature type="region of interest" description="Disordered" evidence="1">
    <location>
        <begin position="2244"/>
        <end position="2268"/>
    </location>
</feature>
<dbReference type="InterPro" id="IPR055354">
    <property type="entry name" value="DUF7507"/>
</dbReference>
<feature type="domain" description="DUF11" evidence="2">
    <location>
        <begin position="845"/>
        <end position="956"/>
    </location>
</feature>
<feature type="compositionally biased region" description="Polar residues" evidence="1">
    <location>
        <begin position="2244"/>
        <end position="2259"/>
    </location>
</feature>
<organism evidence="4 5">
    <name type="scientific">Flavobacterium ranwuense</name>
    <dbReference type="NCBI Taxonomy" id="2541725"/>
    <lineage>
        <taxon>Bacteria</taxon>
        <taxon>Pseudomonadati</taxon>
        <taxon>Bacteroidota</taxon>
        <taxon>Flavobacteriia</taxon>
        <taxon>Flavobacteriales</taxon>
        <taxon>Flavobacteriaceae</taxon>
        <taxon>Flavobacterium</taxon>
    </lineage>
</organism>
<evidence type="ECO:0000259" key="3">
    <source>
        <dbReference type="Pfam" id="PF24346"/>
    </source>
</evidence>
<name>A0ABY2DYV1_9FLAO</name>
<dbReference type="EMBL" id="SMLH01000001">
    <property type="protein sequence ID" value="TDE31771.1"/>
    <property type="molecule type" value="Genomic_DNA"/>
</dbReference>
<feature type="domain" description="DUF11" evidence="2">
    <location>
        <begin position="727"/>
        <end position="838"/>
    </location>
</feature>
<dbReference type="RefSeq" id="WP_132069428.1">
    <property type="nucleotide sequence ID" value="NZ_SMLH01000001.1"/>
</dbReference>
<dbReference type="PANTHER" id="PTHR34819:SF3">
    <property type="entry name" value="CELL SURFACE PROTEIN"/>
    <property type="match status" value="1"/>
</dbReference>
<dbReference type="Pfam" id="PF24346">
    <property type="entry name" value="DUF7507"/>
    <property type="match status" value="2"/>
</dbReference>
<feature type="domain" description="DUF11" evidence="2">
    <location>
        <begin position="1795"/>
        <end position="1906"/>
    </location>
</feature>
<dbReference type="InterPro" id="IPR051172">
    <property type="entry name" value="Chlamydia_OmcB"/>
</dbReference>
<feature type="domain" description="DUF11" evidence="2">
    <location>
        <begin position="1437"/>
        <end position="1547"/>
    </location>
</feature>
<dbReference type="Proteomes" id="UP000294685">
    <property type="component" value="Unassembled WGS sequence"/>
</dbReference>
<dbReference type="Pfam" id="PF13585">
    <property type="entry name" value="CHU_C"/>
    <property type="match status" value="1"/>
</dbReference>
<evidence type="ECO:0000256" key="1">
    <source>
        <dbReference type="SAM" id="MobiDB-lite"/>
    </source>
</evidence>
<dbReference type="InterPro" id="IPR047589">
    <property type="entry name" value="DUF11_rpt"/>
</dbReference>
<feature type="compositionally biased region" description="Polar residues" evidence="1">
    <location>
        <begin position="2950"/>
        <end position="2963"/>
    </location>
</feature>
<feature type="domain" description="DUF11" evidence="2">
    <location>
        <begin position="2858"/>
        <end position="2968"/>
    </location>
</feature>
<sequence length="3333" mass="335318">MFKDKYSSRIVFFLFVFFALFKSNLYGQCNTEDPIPFIDSTFGSLTAEGTTSGGLACLLCSASNEERLIDADLTNFATASVPLGIAGSVHFKVTDSDTDYASGTFVGYRIAPSGGILSLELLNKITIKTYLNGNSTPQETFTGNSLLSLSLLSSPGNYIVGFNSTNPFDAIEISVGSLVGLLNSVKVYYPVIRNYCAGPALDCNVATAMNLPTFPVSIENTHTGLSGVSVGSISGAENVTSSNTTDFATINLTVGLLASGSIAVKDQVTDYPAGTFAGFEIENSNLVSVSALGSLQIRTYSNGILREEFAGNSLLVNGVLLSATGRYKLGFVSNSSFDEVRITVNQAVGINLGSTKVYSAVFEKFCAGPSLPCNTQTALNAPAYPVYVNGAKTGIDGVVCALCSVTGQDNLIDVNTTNYAEINLTTSVGTKGSLSIKDEITDYPAGTFAGYDIENPSLLNVNVFDAISITTYLNGTEQETKSGNAALISVGTNLLVGTSRQTIGFVSTLAFDEVRITLTNLVSVNLGITKVYAVVFQKYCEATVACNESYAWTNPDFPVVIDGDKTGVDGVACVACAVNNTNNVLTSDITDFAKIDVIAGVIGSGSIAVIDQLYTYPAGTFAGFVIKDLNTLLQLNLFQSLTVTTYNSGVLQESKSGGQLIDLTLLSAPILGSGSGYYNVGFNVSLPFDEIKFTVGSLVGVINSIRVYGAFVDTKNSSGGSLVCVSDLAVIKTVNNSAPNVGSNVTFTITATNNGPRAATGVSVVDVLPSGYTFVNATPSAGTTWSAPNWTIGALANGASATLNIVATVNATGVYANTATISGGQTDPNPGNNSSTVTPTVTQADLTVTKTVSNATPNVGSNVTFTIMASNNGPSDATGVSVADVLPSGYTFVSASPSAGTNWSAPNWTIGTLANGTSATLNIVATVNATGVYANTATISGGQTDPDPGNNSSTVTPTPTPQTDLTVIKTINNLTPNVGSNVSFTITATNNGPSAATGVSVSDALPSGYTFVSATPSAGTTWSAPNWTVGTLANGSSATLNIVATVNATGAYANTATISGGQTDPNPGNNSSTVTPTPIPRTDLAVIKTVSNMTPNVGSNVTFTITATNNGPSAATGVSVADALPSGYTFVSASPSTGTWTAPNWIIGALSNGASATLDIVATVNATGVYANTATISGGQTDPSPGNNSFTVTPTPVAQTDLAVIKTVSNMTPNVGSNVTFTITATNNGPSAATGVSVVDVLPSGYTFVSATPSTGTWTAPNWTIGALANGASATLNIVATVNATGPYANTATISGGQTDSSPGNNSSTVTPTPVAQTDLTVTKTVSNMTPNVGSNVTFTITATNNGPSAATGVSVADALPSGYTFVSASPSTGTWTAPNWTIGALANGSSATLDIVATVNATGVYANTATISGGQTDPSPGNNSSMVTPTPVAQTDLAVTKTVSNMTPNVGSNVTFTITATNNGPSAATGVSVADALPSGYTFVSANPSTGTWTEPNWTIGALSNGASATLDIVATVKATGSYTNTATISGGQTDPTPGNNSSTVSPTPVAQTDLTVTKTVNNATPDEGSNVSFTITATNNGPSAATGVSVADALPSGYTFVSASPSAGTWTAPNWTIGTLAKGASATLNIVATVNATGPYANTATISGGQTDPTPGNNSSTVTPVPVPPTGIQADLAVTKTVNSATPNVGSNVTFTITATNIGPNAATGVSVVDVLPSGYTFVSATPSTGTWTAPNWTIGALAIGAITTLDIAATVNATGPYANTAIILGGQTDPTPGNNSATATLTPVAQTDLAVTKTVSNATPNVGSNVTFTIMATNNGPSDATGVSVADVLPSGYTFVSATPSTGTWTAPNWTIGTLANGASVTLDIIATVNATGPYANTATISGGQADPTSGNNSSTATITPAAQTDLAVTKTVNNLTPNVGSNVTFTITATNNGPGDATGVSVADVLPSGYTFVSVTPSAGAWSAPNWTIGILANGSSVTLDIVATVNATGVYANTATISGEQTDPNPGDNSSTVAPVPVPQTDLTVTKTVSNISPNVGSNVIFTITATNNGPGDATGVSVLDALPSGYTFVNATSSGVTTYDDATGIWAIGALANGSGATLDIVATVNAAGTYANTATISGEQADPTLANNSSTVTPAPVAQTDLVVSKTVDDMTPNVGSNITFTITATNNGSSDATGISVSDVLPSGYTFVSATPSIGIWTAPNWTIGTLANGSGATLNIVATVNATGSYANTATISGGQTDPNPGNNSSTVTPTPTPQTDLTVTKTVNNSAPNVGSNISFTITTTNNGPSDATGVSVVDALPSGYTFVSATPSTGTWTAPDWTIGALVNGASATLEIVATVNATGVYANTATISGGQTDPSPGNNSSTVTPAVIQADLTVTKTVSNATPNVGSNVTFTIMASNNGPSAATGVSVADVLASGYTFVSATPSTGTWSAPNWTIGTLANGTSATLNIVATVNATGVYANTATISGGQTDPNPGNNSSTVTPTPIPQTDLTVIKTINNPTPNVGSNISFTITATNNGQSDATGVSVLDALPSGYTFVSASPSTGTWTAPNWIIGVLADGASATLEIVARVNTTGVYANTATISGGQTDPNSGNNSSTVTPAVIQADLIVIKTVNNATPNVGSNVTFTITTTNNGPSDATGVSVLDALPSGYTFVSASPSTGIWTAPNWTIGALANGASATLDIVAKVNATGPYANTATISGGQTDPTPGNNSSTVSPTPVAQTDLTVIKTVSNMTPNVGSNVTFTITTTNNGPSDATGVSVSDALPLGYTFVSVSPSTGTWSAPNWTIGTLANGASATLDIIATVNATGPYANTATISGGQTDPTLGNNNSTVTPTPVAQTDLTVIKTVSNMTPNVGSNVTFTITTTNNGPSDATGVSVSDALPSGYTFVSASPSAGTWTAPNWTIGALSNGASATLDIIATVNATGPYANTATISGGQTDPTPGNNSSTVSPIPVSSTPLITLTKDGTYVDKNGDGITNIGDVITYTFVVANRGNRPLTNVTLTDNNATVTGGPLATLAVGAADSTTFTAVHIVSQTDIDAGIVYNFATVSGTPPTGPNVTATSTDPTPCVTCPINPACPTCTTTPLTQNPAIALIKTAVFEDNNGDGFAQVGEIMNYAFTVINMGNVTLNNVRITDLLPGIVLTGGPISLSAGESNSTAFAGVYLLTQQDVIAGSVVNQATVYGTSPLGIIVTDLSDNDSPLEDDSTVLGVQSCALKVFNALSPNGDGSNDIFYIRGLECYPNNTVEIYNRWGVKVYDAQGYDNNNIVFRGMSEGRGTINQSEGLPTGTYFYIIKYSDLDGKGIDKSGYLHLNRD</sequence>
<feature type="domain" description="DUF11" evidence="2">
    <location>
        <begin position="2740"/>
        <end position="2850"/>
    </location>
</feature>
<feature type="domain" description="DUF11" evidence="2">
    <location>
        <begin position="1913"/>
        <end position="2022"/>
    </location>
</feature>
<evidence type="ECO:0000313" key="4">
    <source>
        <dbReference type="EMBL" id="TDE31771.1"/>
    </source>
</evidence>
<feature type="domain" description="DUF11" evidence="2">
    <location>
        <begin position="2387"/>
        <end position="2497"/>
    </location>
</feature>
<protein>
    <submittedName>
        <fullName evidence="4">DUF11 domain-containing protein</fullName>
    </submittedName>
</protein>
<dbReference type="Gene3D" id="2.60.40.3080">
    <property type="match status" value="4"/>
</dbReference>
<feature type="region of interest" description="Disordered" evidence="1">
    <location>
        <begin position="1294"/>
        <end position="1313"/>
    </location>
</feature>
<feature type="domain" description="DUF11" evidence="2">
    <location>
        <begin position="2152"/>
        <end position="2262"/>
    </location>
</feature>
<feature type="region of interest" description="Disordered" evidence="1">
    <location>
        <begin position="2950"/>
        <end position="2970"/>
    </location>
</feature>
<feature type="domain" description="DUF11" evidence="2">
    <location>
        <begin position="2622"/>
        <end position="2732"/>
    </location>
</feature>
<feature type="region of interest" description="Disordered" evidence="1">
    <location>
        <begin position="1529"/>
        <end position="1550"/>
    </location>
</feature>
<feature type="domain" description="DUF11" evidence="2">
    <location>
        <begin position="964"/>
        <end position="1075"/>
    </location>
</feature>
<feature type="domain" description="DUF7507" evidence="3">
    <location>
        <begin position="3107"/>
        <end position="3212"/>
    </location>
</feature>
<dbReference type="PANTHER" id="PTHR34819">
    <property type="entry name" value="LARGE CYSTEINE-RICH PERIPLASMIC PROTEIN OMCB"/>
    <property type="match status" value="1"/>
</dbReference>
<feature type="domain" description="DUF11" evidence="2">
    <location>
        <begin position="2270"/>
        <end position="2380"/>
    </location>
</feature>
<comment type="caution">
    <text evidence="4">The sequence shown here is derived from an EMBL/GenBank/DDBJ whole genome shotgun (WGS) entry which is preliminary data.</text>
</comment>
<dbReference type="Pfam" id="PF01345">
    <property type="entry name" value="DUF11"/>
    <property type="match status" value="19"/>
</dbReference>
<feature type="region of interest" description="Disordered" evidence="1">
    <location>
        <begin position="2480"/>
        <end position="2501"/>
    </location>
</feature>
<dbReference type="Gene3D" id="2.60.40.10">
    <property type="entry name" value="Immunoglobulins"/>
    <property type="match status" value="15"/>
</dbReference>
<feature type="region of interest" description="Disordered" evidence="1">
    <location>
        <begin position="1057"/>
        <end position="1079"/>
    </location>
</feature>
<accession>A0ABY2DYV1</accession>
<feature type="domain" description="DUF11" evidence="2">
    <location>
        <begin position="2031"/>
        <end position="2144"/>
    </location>
</feature>
<feature type="domain" description="DUF11" evidence="2">
    <location>
        <begin position="1083"/>
        <end position="1193"/>
    </location>
</feature>
<feature type="region of interest" description="Disordered" evidence="1">
    <location>
        <begin position="939"/>
        <end position="962"/>
    </location>
</feature>
<evidence type="ECO:0000313" key="5">
    <source>
        <dbReference type="Proteomes" id="UP000294685"/>
    </source>
</evidence>
<feature type="domain" description="DUF11" evidence="2">
    <location>
        <begin position="1201"/>
        <end position="1311"/>
    </location>
</feature>
<feature type="region of interest" description="Disordered" evidence="1">
    <location>
        <begin position="2714"/>
        <end position="2734"/>
    </location>
</feature>
<proteinExistence type="predicted"/>
<feature type="domain" description="DUF11" evidence="2">
    <location>
        <begin position="1555"/>
        <end position="1665"/>
    </location>
</feature>
<feature type="compositionally biased region" description="Polar residues" evidence="1">
    <location>
        <begin position="1057"/>
        <end position="1076"/>
    </location>
</feature>
<dbReference type="InterPro" id="IPR013783">
    <property type="entry name" value="Ig-like_fold"/>
</dbReference>
<feature type="compositionally biased region" description="Polar residues" evidence="1">
    <location>
        <begin position="939"/>
        <end position="953"/>
    </location>
</feature>
<evidence type="ECO:0000259" key="2">
    <source>
        <dbReference type="Pfam" id="PF01345"/>
    </source>
</evidence>
<reference evidence="4 5" key="1">
    <citation type="submission" date="2019-03" db="EMBL/GenBank/DDBJ databases">
        <title>Novel species of Flavobacterium.</title>
        <authorList>
            <person name="Liu Q."/>
            <person name="Xin Y.-H."/>
        </authorList>
    </citation>
    <scope>NUCLEOTIDE SEQUENCE [LARGE SCALE GENOMIC DNA]</scope>
    <source>
        <strain evidence="4 5">LB2P22</strain>
    </source>
</reference>
<feature type="domain" description="DUF11" evidence="2">
    <location>
        <begin position="2505"/>
        <end position="2615"/>
    </location>
</feature>
<feature type="domain" description="DUF11" evidence="2">
    <location>
        <begin position="1319"/>
        <end position="1429"/>
    </location>
</feature>
<dbReference type="NCBIfam" id="TIGR01451">
    <property type="entry name" value="B_ant_repeat"/>
    <property type="match status" value="21"/>
</dbReference>
<gene>
    <name evidence="4" type="ORF">E0I61_03440</name>
</gene>
<feature type="domain" description="DUF11" evidence="2">
    <location>
        <begin position="1677"/>
        <end position="1788"/>
    </location>
</feature>
<dbReference type="InterPro" id="IPR001434">
    <property type="entry name" value="OmcB-like_DUF11"/>
</dbReference>
<feature type="domain" description="DUF7507" evidence="3">
    <location>
        <begin position="2976"/>
        <end position="3079"/>
    </location>
</feature>